<dbReference type="Proteomes" id="UP000053105">
    <property type="component" value="Unassembled WGS sequence"/>
</dbReference>
<proteinExistence type="predicted"/>
<sequence>MDENECIQCVKLTVINYQITKKLLRLITNQLKEIVRESSIFPPPTPLYLGRVASGPRRRTRGNLTFSFERQPFKVGGFKKKVRLNTPLPPTRASSDSSEVMDTKMDVDMNIDSSCKRIKRRTNLNKETKNIKRKCPSSTSDQIDANKKIPTTPKEPKINLHQKNSQKTSLHRIKTSSRENQVFNLMYMEKEMFNIGAGAHSINAFNKAEVQFNNYKEANKAILFKSLIEQEILTHRTHFPNTKRKKKVFSKATASISISTLSPTTPLVPAKFYLPRD</sequence>
<reference evidence="2 3" key="1">
    <citation type="submission" date="2015-07" db="EMBL/GenBank/DDBJ databases">
        <title>The genome of Melipona quadrifasciata.</title>
        <authorList>
            <person name="Pan H."/>
            <person name="Kapheim K."/>
        </authorList>
    </citation>
    <scope>NUCLEOTIDE SEQUENCE [LARGE SCALE GENOMIC DNA]</scope>
    <source>
        <strain evidence="2">0111107301</strain>
        <tissue evidence="2">Whole body</tissue>
    </source>
</reference>
<dbReference type="EMBL" id="KQ435829">
    <property type="protein sequence ID" value="KOX71826.1"/>
    <property type="molecule type" value="Genomic_DNA"/>
</dbReference>
<gene>
    <name evidence="2" type="ORF">WN51_03637</name>
</gene>
<evidence type="ECO:0000313" key="3">
    <source>
        <dbReference type="Proteomes" id="UP000053105"/>
    </source>
</evidence>
<accession>A0A0M8ZX32</accession>
<evidence type="ECO:0000256" key="1">
    <source>
        <dbReference type="SAM" id="MobiDB-lite"/>
    </source>
</evidence>
<organism evidence="2 3">
    <name type="scientific">Melipona quadrifasciata</name>
    <dbReference type="NCBI Taxonomy" id="166423"/>
    <lineage>
        <taxon>Eukaryota</taxon>
        <taxon>Metazoa</taxon>
        <taxon>Ecdysozoa</taxon>
        <taxon>Arthropoda</taxon>
        <taxon>Hexapoda</taxon>
        <taxon>Insecta</taxon>
        <taxon>Pterygota</taxon>
        <taxon>Neoptera</taxon>
        <taxon>Endopterygota</taxon>
        <taxon>Hymenoptera</taxon>
        <taxon>Apocrita</taxon>
        <taxon>Aculeata</taxon>
        <taxon>Apoidea</taxon>
        <taxon>Anthophila</taxon>
        <taxon>Apidae</taxon>
        <taxon>Melipona</taxon>
    </lineage>
</organism>
<protein>
    <submittedName>
        <fullName evidence="2">Uncharacterized protein</fullName>
    </submittedName>
</protein>
<feature type="region of interest" description="Disordered" evidence="1">
    <location>
        <begin position="129"/>
        <end position="174"/>
    </location>
</feature>
<name>A0A0M8ZX32_9HYME</name>
<dbReference type="AlphaFoldDB" id="A0A0M8ZX32"/>
<keyword evidence="3" id="KW-1185">Reference proteome</keyword>
<evidence type="ECO:0000313" key="2">
    <source>
        <dbReference type="EMBL" id="KOX71826.1"/>
    </source>
</evidence>